<dbReference type="InterPro" id="IPR029787">
    <property type="entry name" value="Nucleotide_cyclase"/>
</dbReference>
<feature type="domain" description="Guanylate cyclase" evidence="1">
    <location>
        <begin position="426"/>
        <end position="562"/>
    </location>
</feature>
<reference evidence="2 3" key="1">
    <citation type="journal article" date="2023" name="Int. J. Syst. Evol. Microbiol.">
        <title>Methylocystis iwaonis sp. nov., a type II methane-oxidizing bacterium from surface soil of a rice paddy field in Japan, and emended description of the genus Methylocystis (ex Whittenbury et al. 1970) Bowman et al. 1993.</title>
        <authorList>
            <person name="Kaise H."/>
            <person name="Sawadogo J.B."/>
            <person name="Alam M.S."/>
            <person name="Ueno C."/>
            <person name="Dianou D."/>
            <person name="Shinjo R."/>
            <person name="Asakawa S."/>
        </authorList>
    </citation>
    <scope>NUCLEOTIDE SEQUENCE [LARGE SCALE GENOMIC DNA]</scope>
    <source>
        <strain evidence="2 3">SS37A-Re</strain>
    </source>
</reference>
<dbReference type="SMART" id="SM01080">
    <property type="entry name" value="CHASE2"/>
    <property type="match status" value="1"/>
</dbReference>
<geneLocation type="plasmid" evidence="2 3">
    <name>pSS37A-Re-1</name>
</geneLocation>
<dbReference type="InterPro" id="IPR001054">
    <property type="entry name" value="A/G_cyclase"/>
</dbReference>
<gene>
    <name evidence="2" type="ORF">SS37A_35890</name>
</gene>
<evidence type="ECO:0000313" key="2">
    <source>
        <dbReference type="EMBL" id="BDV36059.1"/>
    </source>
</evidence>
<dbReference type="InterPro" id="IPR050697">
    <property type="entry name" value="Adenylyl/Guanylyl_Cyclase_3/4"/>
</dbReference>
<dbReference type="SMART" id="SM00044">
    <property type="entry name" value="CYCc"/>
    <property type="match status" value="1"/>
</dbReference>
<dbReference type="SUPFAM" id="SSF55073">
    <property type="entry name" value="Nucleotide cyclase"/>
    <property type="match status" value="1"/>
</dbReference>
<dbReference type="PROSITE" id="PS50125">
    <property type="entry name" value="GUANYLATE_CYCLASE_2"/>
    <property type="match status" value="1"/>
</dbReference>
<dbReference type="CDD" id="cd07302">
    <property type="entry name" value="CHD"/>
    <property type="match status" value="1"/>
</dbReference>
<dbReference type="EMBL" id="AP027143">
    <property type="protein sequence ID" value="BDV36059.1"/>
    <property type="molecule type" value="Genomic_DNA"/>
</dbReference>
<evidence type="ECO:0000313" key="3">
    <source>
        <dbReference type="Proteomes" id="UP001317629"/>
    </source>
</evidence>
<dbReference type="PANTHER" id="PTHR43081:SF1">
    <property type="entry name" value="ADENYLATE CYCLASE, TERMINAL-DIFFERENTIATION SPECIFIC"/>
    <property type="match status" value="1"/>
</dbReference>
<organism evidence="2 3">
    <name type="scientific">Methylocystis iwaonis</name>
    <dbReference type="NCBI Taxonomy" id="2885079"/>
    <lineage>
        <taxon>Bacteria</taxon>
        <taxon>Pseudomonadati</taxon>
        <taxon>Pseudomonadota</taxon>
        <taxon>Alphaproteobacteria</taxon>
        <taxon>Hyphomicrobiales</taxon>
        <taxon>Methylocystaceae</taxon>
        <taxon>Methylocystis</taxon>
    </lineage>
</organism>
<dbReference type="InterPro" id="IPR007890">
    <property type="entry name" value="CHASE2"/>
</dbReference>
<keyword evidence="3" id="KW-1185">Reference proteome</keyword>
<protein>
    <submittedName>
        <fullName evidence="2">Adenylate/guanylate cyclase domain-containing protein</fullName>
    </submittedName>
</protein>
<dbReference type="Proteomes" id="UP001317629">
    <property type="component" value="Plasmid pSS37A-Re-1"/>
</dbReference>
<dbReference type="Pfam" id="PF00211">
    <property type="entry name" value="Guanylate_cyc"/>
    <property type="match status" value="1"/>
</dbReference>
<sequence>MLGGARLSGARARMGDMFSRVMNAWARAHPSRRGLLLAILIAVLLSALHARADMQFAEARAYDLLSTLWPARPPAPGAVIVAIDEPSFAEVGARWPWPRALHARLVKQLRAAGARVVALDVLFAEPADPEDDVVLAQALGPDNVLAAVQDVIHMDQGTQVSRVNPLPMLLAGGARSGDTSVNLDGDGVMRRAPPIEESFVEAVLSARGGTTKKSPPGALLQFFGGARTYPTVSYYQALDPKRFLPAGFFKDRTVLVGLSLKAAPATDSSATDAFQTPFTIHDATMTAGIELHATILDNLSYRLWTTPVSQSVLSLAVFFSAWIGAGFRTGQTALRQAAEPALMVIAVIIGSYLLLRYERLWLAPVAPALAVVGAYGARVGFDYARERRLRAQISNAFARYVAPALVEELMKDPKALQLGGERREITVLFCDVRGFTGLSERLKDDPIKLMTIINRLLDALSAEVLATRGTIDKYMGDCVMAFWNAPVPVADHPHAAVATAVRMGETVARLNTQLAAEDPTHVPLAVGVGVSTGVCVVGNIGSRWRYDYSVLGDTVNLASRLEGLTKEFGVGVIVGPETAERVSDRYDVQKLAHIAVRGRSEKLPVFAVSERRETSATILEQTP</sequence>
<name>A0ABN6VK13_9HYPH</name>
<dbReference type="Pfam" id="PF05226">
    <property type="entry name" value="CHASE2"/>
    <property type="match status" value="1"/>
</dbReference>
<keyword evidence="2" id="KW-0614">Plasmid</keyword>
<dbReference type="Gene3D" id="3.30.70.1230">
    <property type="entry name" value="Nucleotide cyclase"/>
    <property type="match status" value="1"/>
</dbReference>
<evidence type="ECO:0000259" key="1">
    <source>
        <dbReference type="PROSITE" id="PS50125"/>
    </source>
</evidence>
<dbReference type="PANTHER" id="PTHR43081">
    <property type="entry name" value="ADENYLATE CYCLASE, TERMINAL-DIFFERENTIATION SPECIFIC-RELATED"/>
    <property type="match status" value="1"/>
</dbReference>
<accession>A0ABN6VK13</accession>
<proteinExistence type="predicted"/>